<feature type="transmembrane region" description="Helical" evidence="2">
    <location>
        <begin position="40"/>
        <end position="64"/>
    </location>
</feature>
<feature type="compositionally biased region" description="Polar residues" evidence="1">
    <location>
        <begin position="146"/>
        <end position="163"/>
    </location>
</feature>
<dbReference type="AlphaFoldDB" id="A0A4S4EB37"/>
<evidence type="ECO:0000313" key="3">
    <source>
        <dbReference type="EMBL" id="THG13402.1"/>
    </source>
</evidence>
<protein>
    <recommendedName>
        <fullName evidence="5">Transmembrane protein</fullName>
    </recommendedName>
</protein>
<evidence type="ECO:0000256" key="1">
    <source>
        <dbReference type="SAM" id="MobiDB-lite"/>
    </source>
</evidence>
<keyword evidence="2" id="KW-1133">Transmembrane helix</keyword>
<dbReference type="PANTHER" id="PTHR34964">
    <property type="entry name" value="MEMBRANE LIPOPROTEIN-RELATED"/>
    <property type="match status" value="1"/>
</dbReference>
<feature type="region of interest" description="Disordered" evidence="1">
    <location>
        <begin position="127"/>
        <end position="163"/>
    </location>
</feature>
<evidence type="ECO:0000256" key="2">
    <source>
        <dbReference type="SAM" id="Phobius"/>
    </source>
</evidence>
<feature type="region of interest" description="Disordered" evidence="1">
    <location>
        <begin position="87"/>
        <end position="115"/>
    </location>
</feature>
<organism evidence="3 4">
    <name type="scientific">Camellia sinensis var. sinensis</name>
    <name type="common">China tea</name>
    <dbReference type="NCBI Taxonomy" id="542762"/>
    <lineage>
        <taxon>Eukaryota</taxon>
        <taxon>Viridiplantae</taxon>
        <taxon>Streptophyta</taxon>
        <taxon>Embryophyta</taxon>
        <taxon>Tracheophyta</taxon>
        <taxon>Spermatophyta</taxon>
        <taxon>Magnoliopsida</taxon>
        <taxon>eudicotyledons</taxon>
        <taxon>Gunneridae</taxon>
        <taxon>Pentapetalae</taxon>
        <taxon>asterids</taxon>
        <taxon>Ericales</taxon>
        <taxon>Theaceae</taxon>
        <taxon>Camellia</taxon>
    </lineage>
</organism>
<sequence>MEEERQRDLRVPLIFGLFFVSCLTGGILLLMWVFEIDGSQPWFASLSMVLISFPWVFWFLAYIYTFMKACFRRGGCVDGHNVSKHGNHAKPVATTTTTTNKNSPHDSPVNSPNNQRQVHFGEVVVIGGDDSSKGKNGQHDGACESSVASSRESETPLTLSVSS</sequence>
<evidence type="ECO:0008006" key="5">
    <source>
        <dbReference type="Google" id="ProtNLM"/>
    </source>
</evidence>
<proteinExistence type="predicted"/>
<comment type="caution">
    <text evidence="3">The sequence shown here is derived from an EMBL/GenBank/DDBJ whole genome shotgun (WGS) entry which is preliminary data.</text>
</comment>
<evidence type="ECO:0000313" key="4">
    <source>
        <dbReference type="Proteomes" id="UP000306102"/>
    </source>
</evidence>
<name>A0A4S4EB37_CAMSN</name>
<dbReference type="Proteomes" id="UP000306102">
    <property type="component" value="Unassembled WGS sequence"/>
</dbReference>
<dbReference type="EMBL" id="SDRB02005893">
    <property type="protein sequence ID" value="THG13402.1"/>
    <property type="molecule type" value="Genomic_DNA"/>
</dbReference>
<keyword evidence="4" id="KW-1185">Reference proteome</keyword>
<keyword evidence="2" id="KW-0472">Membrane</keyword>
<feature type="compositionally biased region" description="Basic and acidic residues" evidence="1">
    <location>
        <begin position="130"/>
        <end position="142"/>
    </location>
</feature>
<dbReference type="PROSITE" id="PS51257">
    <property type="entry name" value="PROKAR_LIPOPROTEIN"/>
    <property type="match status" value="1"/>
</dbReference>
<dbReference type="PANTHER" id="PTHR34964:SF1">
    <property type="entry name" value="MEMBRANE LIPOPROTEIN"/>
    <property type="match status" value="1"/>
</dbReference>
<accession>A0A4S4EB37</accession>
<feature type="transmembrane region" description="Helical" evidence="2">
    <location>
        <begin position="12"/>
        <end position="34"/>
    </location>
</feature>
<gene>
    <name evidence="3" type="ORF">TEA_018016</name>
</gene>
<reference evidence="3 4" key="1">
    <citation type="journal article" date="2018" name="Proc. Natl. Acad. Sci. U.S.A.">
        <title>Draft genome sequence of Camellia sinensis var. sinensis provides insights into the evolution of the tea genome and tea quality.</title>
        <authorList>
            <person name="Wei C."/>
            <person name="Yang H."/>
            <person name="Wang S."/>
            <person name="Zhao J."/>
            <person name="Liu C."/>
            <person name="Gao L."/>
            <person name="Xia E."/>
            <person name="Lu Y."/>
            <person name="Tai Y."/>
            <person name="She G."/>
            <person name="Sun J."/>
            <person name="Cao H."/>
            <person name="Tong W."/>
            <person name="Gao Q."/>
            <person name="Li Y."/>
            <person name="Deng W."/>
            <person name="Jiang X."/>
            <person name="Wang W."/>
            <person name="Chen Q."/>
            <person name="Zhang S."/>
            <person name="Li H."/>
            <person name="Wu J."/>
            <person name="Wang P."/>
            <person name="Li P."/>
            <person name="Shi C."/>
            <person name="Zheng F."/>
            <person name="Jian J."/>
            <person name="Huang B."/>
            <person name="Shan D."/>
            <person name="Shi M."/>
            <person name="Fang C."/>
            <person name="Yue Y."/>
            <person name="Li F."/>
            <person name="Li D."/>
            <person name="Wei S."/>
            <person name="Han B."/>
            <person name="Jiang C."/>
            <person name="Yin Y."/>
            <person name="Xia T."/>
            <person name="Zhang Z."/>
            <person name="Bennetzen J.L."/>
            <person name="Zhao S."/>
            <person name="Wan X."/>
        </authorList>
    </citation>
    <scope>NUCLEOTIDE SEQUENCE [LARGE SCALE GENOMIC DNA]</scope>
    <source>
        <strain evidence="4">cv. Shuchazao</strain>
        <tissue evidence="3">Leaf</tissue>
    </source>
</reference>
<keyword evidence="2" id="KW-0812">Transmembrane</keyword>